<dbReference type="PROSITE" id="PS51375">
    <property type="entry name" value="PPR"/>
    <property type="match status" value="7"/>
</dbReference>
<evidence type="ECO:0000256" key="1">
    <source>
        <dbReference type="ARBA" id="ARBA00007626"/>
    </source>
</evidence>
<feature type="repeat" description="PPR" evidence="3">
    <location>
        <begin position="104"/>
        <end position="138"/>
    </location>
</feature>
<reference evidence="4" key="1">
    <citation type="submission" date="2023-05" db="EMBL/GenBank/DDBJ databases">
        <title>Genome and transcriptome analyses reveal genes involved in the formation of fine ridges on petal epidermal cells in Hibiscus trionum.</title>
        <authorList>
            <person name="Koshimizu S."/>
            <person name="Masuda S."/>
            <person name="Ishii T."/>
            <person name="Shirasu K."/>
            <person name="Hoshino A."/>
            <person name="Arita M."/>
        </authorList>
    </citation>
    <scope>NUCLEOTIDE SEQUENCE</scope>
    <source>
        <strain evidence="4">Hamamatsu line</strain>
    </source>
</reference>
<dbReference type="InterPro" id="IPR002885">
    <property type="entry name" value="PPR_rpt"/>
</dbReference>
<dbReference type="Pfam" id="PF13812">
    <property type="entry name" value="PPR_3"/>
    <property type="match status" value="1"/>
</dbReference>
<evidence type="ECO:0000313" key="4">
    <source>
        <dbReference type="EMBL" id="GMI81038.1"/>
    </source>
</evidence>
<evidence type="ECO:0008006" key="6">
    <source>
        <dbReference type="Google" id="ProtNLM"/>
    </source>
</evidence>
<dbReference type="Pfam" id="PF01535">
    <property type="entry name" value="PPR"/>
    <property type="match status" value="3"/>
</dbReference>
<dbReference type="EMBL" id="BSYR01000018">
    <property type="protein sequence ID" value="GMI81038.1"/>
    <property type="molecule type" value="Genomic_DNA"/>
</dbReference>
<accession>A0A9W7HQL8</accession>
<dbReference type="GO" id="GO:0010019">
    <property type="term" value="P:chloroplast-nucleus signaling pathway"/>
    <property type="evidence" value="ECO:0007669"/>
    <property type="project" value="TreeGrafter"/>
</dbReference>
<feature type="repeat" description="PPR" evidence="3">
    <location>
        <begin position="352"/>
        <end position="386"/>
    </location>
</feature>
<dbReference type="GO" id="GO:0009507">
    <property type="term" value="C:chloroplast"/>
    <property type="evidence" value="ECO:0007669"/>
    <property type="project" value="TreeGrafter"/>
</dbReference>
<dbReference type="OrthoDB" id="185373at2759"/>
<sequence length="486" mass="55403">MVRRSPNFFLRKHRKWPLVFSNKIPWHQSFTQKQSVLSFKKSVAQHDPLHPNFVPSLLRPLSLYNLHHSPQAYHFLIKTLLHNRLFNHIPTLLHHLQLQHFETPEYIFTHLIRSYGNANRIQDALDIFYRMPKFRCAPSAHSLNSLLALLCRNQRGLELLPRVLLNSLNMNVRPEESTFRLLVCALCRMNKVAYAVEILQRMIDDGLGVSDKIFSFVLSSICAQGDLDGEDVEGFWRESQKLGFSPSMGDYNSVINFFVKKRRGSDACNVLNQMKSDGIKPGIVSYTMVLSGVVAEGDYMLADELFDELLMLGLVPNVYTYNAYIGALCKQNKVEEGIKMLACMEELGCKPNCVTYNTLLRTICKVGDIIRARELVREMKCKGIEMNSVSYMVIIDGLISKGEILEACDLLEEVLHKCLFHESLPFDEVICGLCQRGLVCKALEFLRKMVGKNISPGARAWEELLLSLNLDTKFSRTTLIALVNPL</sequence>
<dbReference type="AlphaFoldDB" id="A0A9W7HQL8"/>
<dbReference type="GO" id="GO:0031930">
    <property type="term" value="P:mitochondria-nucleus signaling pathway"/>
    <property type="evidence" value="ECO:0007669"/>
    <property type="project" value="TreeGrafter"/>
</dbReference>
<organism evidence="4 5">
    <name type="scientific">Hibiscus trionum</name>
    <name type="common">Flower of an hour</name>
    <dbReference type="NCBI Taxonomy" id="183268"/>
    <lineage>
        <taxon>Eukaryota</taxon>
        <taxon>Viridiplantae</taxon>
        <taxon>Streptophyta</taxon>
        <taxon>Embryophyta</taxon>
        <taxon>Tracheophyta</taxon>
        <taxon>Spermatophyta</taxon>
        <taxon>Magnoliopsida</taxon>
        <taxon>eudicotyledons</taxon>
        <taxon>Gunneridae</taxon>
        <taxon>Pentapetalae</taxon>
        <taxon>rosids</taxon>
        <taxon>malvids</taxon>
        <taxon>Malvales</taxon>
        <taxon>Malvaceae</taxon>
        <taxon>Malvoideae</taxon>
        <taxon>Hibiscus</taxon>
    </lineage>
</organism>
<evidence type="ECO:0000313" key="5">
    <source>
        <dbReference type="Proteomes" id="UP001165190"/>
    </source>
</evidence>
<evidence type="ECO:0000256" key="2">
    <source>
        <dbReference type="ARBA" id="ARBA00022737"/>
    </source>
</evidence>
<dbReference type="PANTHER" id="PTHR47936:SF1">
    <property type="entry name" value="PENTATRICOPEPTIDE REPEAT-CONTAINING PROTEIN GUN1, CHLOROPLASTIC"/>
    <property type="match status" value="1"/>
</dbReference>
<evidence type="ECO:0000256" key="3">
    <source>
        <dbReference type="PROSITE-ProRule" id="PRU00708"/>
    </source>
</evidence>
<feature type="repeat" description="PPR" evidence="3">
    <location>
        <begin position="422"/>
        <end position="456"/>
    </location>
</feature>
<comment type="similarity">
    <text evidence="1">Belongs to the PPR family. P subfamily.</text>
</comment>
<feature type="repeat" description="PPR" evidence="3">
    <location>
        <begin position="247"/>
        <end position="281"/>
    </location>
</feature>
<keyword evidence="5" id="KW-1185">Reference proteome</keyword>
<name>A0A9W7HQL8_HIBTR</name>
<keyword evidence="2" id="KW-0677">Repeat</keyword>
<feature type="repeat" description="PPR" evidence="3">
    <location>
        <begin position="317"/>
        <end position="351"/>
    </location>
</feature>
<dbReference type="Pfam" id="PF13041">
    <property type="entry name" value="PPR_2"/>
    <property type="match status" value="2"/>
</dbReference>
<dbReference type="Proteomes" id="UP001165190">
    <property type="component" value="Unassembled WGS sequence"/>
</dbReference>
<dbReference type="PANTHER" id="PTHR47936">
    <property type="entry name" value="PPR_LONG DOMAIN-CONTAINING PROTEIN"/>
    <property type="match status" value="1"/>
</dbReference>
<gene>
    <name evidence="4" type="ORF">HRI_001773100</name>
</gene>
<comment type="caution">
    <text evidence="4">The sequence shown here is derived from an EMBL/GenBank/DDBJ whole genome shotgun (WGS) entry which is preliminary data.</text>
</comment>
<proteinExistence type="inferred from homology"/>
<dbReference type="InterPro" id="IPR011990">
    <property type="entry name" value="TPR-like_helical_dom_sf"/>
</dbReference>
<dbReference type="Gene3D" id="1.25.40.10">
    <property type="entry name" value="Tetratricopeptide repeat domain"/>
    <property type="match status" value="3"/>
</dbReference>
<protein>
    <recommendedName>
        <fullName evidence="6">Pentatricopeptide repeat-containing protein</fullName>
    </recommendedName>
</protein>
<feature type="repeat" description="PPR" evidence="3">
    <location>
        <begin position="175"/>
        <end position="209"/>
    </location>
</feature>
<dbReference type="NCBIfam" id="TIGR00756">
    <property type="entry name" value="PPR"/>
    <property type="match status" value="5"/>
</dbReference>
<feature type="repeat" description="PPR" evidence="3">
    <location>
        <begin position="282"/>
        <end position="316"/>
    </location>
</feature>